<dbReference type="Gene3D" id="2.40.160.120">
    <property type="match status" value="1"/>
</dbReference>
<evidence type="ECO:0000313" key="3">
    <source>
        <dbReference type="EMBL" id="KAJ1963806.1"/>
    </source>
</evidence>
<evidence type="ECO:0000256" key="1">
    <source>
        <dbReference type="ARBA" id="ARBA00008842"/>
    </source>
</evidence>
<dbReference type="InterPro" id="IPR037239">
    <property type="entry name" value="OSBP_sf"/>
</dbReference>
<gene>
    <name evidence="3" type="primary">OSH6</name>
    <name evidence="3" type="ORF">IWQ62_003106</name>
</gene>
<dbReference type="SUPFAM" id="SSF144000">
    <property type="entry name" value="Oxysterol-binding protein-like"/>
    <property type="match status" value="1"/>
</dbReference>
<dbReference type="OrthoDB" id="14833at2759"/>
<dbReference type="Gene3D" id="3.30.70.3490">
    <property type="match status" value="1"/>
</dbReference>
<dbReference type="Proteomes" id="UP001150925">
    <property type="component" value="Unassembled WGS sequence"/>
</dbReference>
<comment type="similarity">
    <text evidence="1 2">Belongs to the OSBP family.</text>
</comment>
<dbReference type="GO" id="GO:0016020">
    <property type="term" value="C:membrane"/>
    <property type="evidence" value="ECO:0007669"/>
    <property type="project" value="TreeGrafter"/>
</dbReference>
<dbReference type="InterPro" id="IPR000648">
    <property type="entry name" value="Oxysterol-bd"/>
</dbReference>
<keyword evidence="4" id="KW-1185">Reference proteome</keyword>
<dbReference type="PANTHER" id="PTHR10972:SF102">
    <property type="entry name" value="OXYSTEROL-BINDING PROTEIN"/>
    <property type="match status" value="1"/>
</dbReference>
<accession>A0A9W8ARH3</accession>
<evidence type="ECO:0000313" key="4">
    <source>
        <dbReference type="Proteomes" id="UP001150925"/>
    </source>
</evidence>
<comment type="caution">
    <text evidence="3">The sequence shown here is derived from an EMBL/GenBank/DDBJ whole genome shotgun (WGS) entry which is preliminary data.</text>
</comment>
<evidence type="ECO:0000256" key="2">
    <source>
        <dbReference type="RuleBase" id="RU003844"/>
    </source>
</evidence>
<feature type="non-terminal residue" evidence="3">
    <location>
        <position position="1"/>
    </location>
</feature>
<dbReference type="AlphaFoldDB" id="A0A9W8ARH3"/>
<dbReference type="EMBL" id="JANBPY010000775">
    <property type="protein sequence ID" value="KAJ1963806.1"/>
    <property type="molecule type" value="Genomic_DNA"/>
</dbReference>
<dbReference type="InterPro" id="IPR018494">
    <property type="entry name" value="Oxysterol-bd_CS"/>
</dbReference>
<protein>
    <submittedName>
        <fullName evidence="3">Oxysterol-binding protein OBPa</fullName>
    </submittedName>
</protein>
<dbReference type="Pfam" id="PF01237">
    <property type="entry name" value="Oxysterol_BP"/>
    <property type="match status" value="2"/>
</dbReference>
<dbReference type="PROSITE" id="PS01013">
    <property type="entry name" value="OSBP"/>
    <property type="match status" value="1"/>
</dbReference>
<name>A0A9W8ARH3_9FUNG</name>
<organism evidence="3 4">
    <name type="scientific">Dispira parvispora</name>
    <dbReference type="NCBI Taxonomy" id="1520584"/>
    <lineage>
        <taxon>Eukaryota</taxon>
        <taxon>Fungi</taxon>
        <taxon>Fungi incertae sedis</taxon>
        <taxon>Zoopagomycota</taxon>
        <taxon>Kickxellomycotina</taxon>
        <taxon>Dimargaritomycetes</taxon>
        <taxon>Dimargaritales</taxon>
        <taxon>Dimargaritaceae</taxon>
        <taxon>Dispira</taxon>
    </lineage>
</organism>
<dbReference type="PANTHER" id="PTHR10972">
    <property type="entry name" value="OXYSTEROL-BINDING PROTEIN-RELATED"/>
    <property type="match status" value="1"/>
</dbReference>
<reference evidence="3" key="1">
    <citation type="submission" date="2022-07" db="EMBL/GenBank/DDBJ databases">
        <title>Phylogenomic reconstructions and comparative analyses of Kickxellomycotina fungi.</title>
        <authorList>
            <person name="Reynolds N.K."/>
            <person name="Stajich J.E."/>
            <person name="Barry K."/>
            <person name="Grigoriev I.V."/>
            <person name="Crous P."/>
            <person name="Smith M.E."/>
        </authorList>
    </citation>
    <scope>NUCLEOTIDE SEQUENCE</scope>
    <source>
        <strain evidence="3">RSA 1196</strain>
    </source>
</reference>
<dbReference type="GO" id="GO:0005829">
    <property type="term" value="C:cytosol"/>
    <property type="evidence" value="ECO:0007669"/>
    <property type="project" value="TreeGrafter"/>
</dbReference>
<proteinExistence type="inferred from homology"/>
<dbReference type="GO" id="GO:0032934">
    <property type="term" value="F:sterol binding"/>
    <property type="evidence" value="ECO:0007669"/>
    <property type="project" value="TreeGrafter"/>
</dbReference>
<sequence>ATKAPNPEERFVEVVKYYLSGWHIRPKGVKKPYNPVLGEFFRCQWKFDDHTEAFYTAEQVSHHPPVSAYFYANPEHGIYISGDLRPKSRFLGNSVAMVLEGGSTIELPFLGETYQITYPNMYARGILFGTMMLELGEVATVQCNQANLVCEVEFKTKGFFTGSYNAVGGKIKRISNGEVLYDITGHWTDIMYITNCRTGDTRVLFDANKAPLIPKLVPSEQDQDDMESRRLWSKVTTALRQRDLDTATTEKLRIEELQRELRRDREMEGVEWRSRYFTEHNDRWSAKLTDVDVKNPQHAIQQIKQYMYRTSVSDIANHRQSLDGPQHQ</sequence>